<keyword evidence="8" id="KW-1133">Transmembrane helix</keyword>
<dbReference type="AlphaFoldDB" id="A0A084JBZ1"/>
<proteinExistence type="predicted"/>
<evidence type="ECO:0000256" key="1">
    <source>
        <dbReference type="ARBA" id="ARBA00000085"/>
    </source>
</evidence>
<keyword evidence="5" id="KW-0808">Transferase</keyword>
<evidence type="ECO:0000256" key="7">
    <source>
        <dbReference type="ARBA" id="ARBA00023012"/>
    </source>
</evidence>
<dbReference type="InterPro" id="IPR003661">
    <property type="entry name" value="HisK_dim/P_dom"/>
</dbReference>
<dbReference type="GO" id="GO:0004721">
    <property type="term" value="F:phosphoprotein phosphatase activity"/>
    <property type="evidence" value="ECO:0007669"/>
    <property type="project" value="TreeGrafter"/>
</dbReference>
<dbReference type="Pfam" id="PF02518">
    <property type="entry name" value="HATPase_c"/>
    <property type="match status" value="1"/>
</dbReference>
<dbReference type="SMART" id="SM00388">
    <property type="entry name" value="HisKA"/>
    <property type="match status" value="1"/>
</dbReference>
<dbReference type="InterPro" id="IPR036097">
    <property type="entry name" value="HisK_dim/P_sf"/>
</dbReference>
<dbReference type="eggNOG" id="COG2205">
    <property type="taxonomic scope" value="Bacteria"/>
</dbReference>
<feature type="domain" description="Histidine kinase" evidence="9">
    <location>
        <begin position="199"/>
        <end position="427"/>
    </location>
</feature>
<organism evidence="10 11">
    <name type="scientific">Clostridium sulfidigenes</name>
    <dbReference type="NCBI Taxonomy" id="318464"/>
    <lineage>
        <taxon>Bacteria</taxon>
        <taxon>Bacillati</taxon>
        <taxon>Bacillota</taxon>
        <taxon>Clostridia</taxon>
        <taxon>Eubacteriales</taxon>
        <taxon>Clostridiaceae</taxon>
        <taxon>Clostridium</taxon>
    </lineage>
</organism>
<dbReference type="Proteomes" id="UP000028542">
    <property type="component" value="Unassembled WGS sequence"/>
</dbReference>
<evidence type="ECO:0000313" key="10">
    <source>
        <dbReference type="EMBL" id="KEZ86475.1"/>
    </source>
</evidence>
<dbReference type="SUPFAM" id="SSF55874">
    <property type="entry name" value="ATPase domain of HSP90 chaperone/DNA topoisomerase II/histidine kinase"/>
    <property type="match status" value="1"/>
</dbReference>
<evidence type="ECO:0000256" key="3">
    <source>
        <dbReference type="ARBA" id="ARBA00012438"/>
    </source>
</evidence>
<evidence type="ECO:0000313" key="11">
    <source>
        <dbReference type="Proteomes" id="UP000028542"/>
    </source>
</evidence>
<evidence type="ECO:0000256" key="4">
    <source>
        <dbReference type="ARBA" id="ARBA00022553"/>
    </source>
</evidence>
<dbReference type="InterPro" id="IPR036890">
    <property type="entry name" value="HATPase_C_sf"/>
</dbReference>
<keyword evidence="8" id="KW-0472">Membrane</keyword>
<evidence type="ECO:0000256" key="2">
    <source>
        <dbReference type="ARBA" id="ARBA00004370"/>
    </source>
</evidence>
<protein>
    <recommendedName>
        <fullName evidence="3">histidine kinase</fullName>
        <ecNumber evidence="3">2.7.13.3</ecNumber>
    </recommendedName>
</protein>
<dbReference type="Gene3D" id="3.30.565.10">
    <property type="entry name" value="Histidine kinase-like ATPase, C-terminal domain"/>
    <property type="match status" value="1"/>
</dbReference>
<dbReference type="SMART" id="SM00387">
    <property type="entry name" value="HATPase_c"/>
    <property type="match status" value="1"/>
</dbReference>
<evidence type="ECO:0000256" key="8">
    <source>
        <dbReference type="SAM" id="Phobius"/>
    </source>
</evidence>
<dbReference type="EMBL" id="JPMD01000022">
    <property type="protein sequence ID" value="KEZ86475.1"/>
    <property type="molecule type" value="Genomic_DNA"/>
</dbReference>
<feature type="transmembrane region" description="Helical" evidence="8">
    <location>
        <begin position="110"/>
        <end position="129"/>
    </location>
</feature>
<sequence>MKELINPELKKSSIVLLFIVIIFIFIVNMWITFYFNNIKSQYIDGRAAMLSTMVEKFPNLEADLVEAAFKVPTKEEIKLGEKIIDNYGYKDNINIMYIDGINEAFKNSKFIFIIIGSTFGGLLILLNYIQYRGIYSRVRNLTRASKEILEENYDVNLYEEKEGDFAKLSYGFKNMRQVLQSQMVDLKKEKEFLVNVLSDISHQLKTPLSALIIYNDILSNKKISEDNREKFLHNSKTQLNRMDWLIKSILKLAKVDARAIEFNMKENSLVNTIYEVIDNVAMMAAENKVNIVFESNMYEETVISNIEEINKKNKNKFMFNYDEKWLGEALINIVKNGVEHSYNGEIHIELEENPINTKIVIRDNGVGISEKDLPNIFKRFYKGGKSESVGIGLSLSKSIIEAQGGYIEVKSKVDIGTEFKIVLMKSI</sequence>
<dbReference type="RefSeq" id="WP_035132624.1">
    <property type="nucleotide sequence ID" value="NZ_JPMD01000022.1"/>
</dbReference>
<dbReference type="PRINTS" id="PR00344">
    <property type="entry name" value="BCTRLSENSOR"/>
</dbReference>
<dbReference type="InterPro" id="IPR050351">
    <property type="entry name" value="BphY/WalK/GraS-like"/>
</dbReference>
<dbReference type="InterPro" id="IPR004358">
    <property type="entry name" value="Sig_transdc_His_kin-like_C"/>
</dbReference>
<dbReference type="PANTHER" id="PTHR45453">
    <property type="entry name" value="PHOSPHATE REGULON SENSOR PROTEIN PHOR"/>
    <property type="match status" value="1"/>
</dbReference>
<name>A0A084JBZ1_9CLOT</name>
<keyword evidence="8" id="KW-0812">Transmembrane</keyword>
<dbReference type="STRING" id="318464.IO99_09540"/>
<dbReference type="InterPro" id="IPR005467">
    <property type="entry name" value="His_kinase_dom"/>
</dbReference>
<comment type="caution">
    <text evidence="10">The sequence shown here is derived from an EMBL/GenBank/DDBJ whole genome shotgun (WGS) entry which is preliminary data.</text>
</comment>
<accession>A0A084JBZ1</accession>
<keyword evidence="11" id="KW-1185">Reference proteome</keyword>
<dbReference type="CDD" id="cd00075">
    <property type="entry name" value="HATPase"/>
    <property type="match status" value="1"/>
</dbReference>
<dbReference type="GO" id="GO:0005886">
    <property type="term" value="C:plasma membrane"/>
    <property type="evidence" value="ECO:0007669"/>
    <property type="project" value="TreeGrafter"/>
</dbReference>
<reference evidence="10 11" key="1">
    <citation type="submission" date="2014-07" db="EMBL/GenBank/DDBJ databases">
        <title>Draft genome of Clostridium sulfidigenes 113A isolated from sediments associated with methane hydrate from Krishna Godavari basin.</title>
        <authorList>
            <person name="Honkalas V.S."/>
            <person name="Dabir A.P."/>
            <person name="Arora P."/>
            <person name="Dhakephalkar P.K."/>
        </authorList>
    </citation>
    <scope>NUCLEOTIDE SEQUENCE [LARGE SCALE GENOMIC DNA]</scope>
    <source>
        <strain evidence="10 11">113A</strain>
    </source>
</reference>
<keyword evidence="7" id="KW-0902">Two-component regulatory system</keyword>
<dbReference type="CDD" id="cd00082">
    <property type="entry name" value="HisKA"/>
    <property type="match status" value="1"/>
</dbReference>
<dbReference type="Pfam" id="PF00512">
    <property type="entry name" value="HisKA"/>
    <property type="match status" value="1"/>
</dbReference>
<evidence type="ECO:0000259" key="9">
    <source>
        <dbReference type="PROSITE" id="PS50109"/>
    </source>
</evidence>
<keyword evidence="6" id="KW-0418">Kinase</keyword>
<feature type="transmembrane region" description="Helical" evidence="8">
    <location>
        <begin position="12"/>
        <end position="35"/>
    </location>
</feature>
<evidence type="ECO:0000256" key="5">
    <source>
        <dbReference type="ARBA" id="ARBA00022679"/>
    </source>
</evidence>
<dbReference type="InterPro" id="IPR003594">
    <property type="entry name" value="HATPase_dom"/>
</dbReference>
<keyword evidence="4" id="KW-0597">Phosphoprotein</keyword>
<dbReference type="Gene3D" id="1.10.287.130">
    <property type="match status" value="1"/>
</dbReference>
<dbReference type="GO" id="GO:0000155">
    <property type="term" value="F:phosphorelay sensor kinase activity"/>
    <property type="evidence" value="ECO:0007669"/>
    <property type="project" value="InterPro"/>
</dbReference>
<dbReference type="Gene3D" id="6.10.340.10">
    <property type="match status" value="1"/>
</dbReference>
<dbReference type="PROSITE" id="PS50109">
    <property type="entry name" value="HIS_KIN"/>
    <property type="match status" value="1"/>
</dbReference>
<dbReference type="EC" id="2.7.13.3" evidence="3"/>
<comment type="catalytic activity">
    <reaction evidence="1">
        <text>ATP + protein L-histidine = ADP + protein N-phospho-L-histidine.</text>
        <dbReference type="EC" id="2.7.13.3"/>
    </reaction>
</comment>
<dbReference type="SUPFAM" id="SSF47384">
    <property type="entry name" value="Homodimeric domain of signal transducing histidine kinase"/>
    <property type="match status" value="1"/>
</dbReference>
<dbReference type="PANTHER" id="PTHR45453:SF1">
    <property type="entry name" value="PHOSPHATE REGULON SENSOR PROTEIN PHOR"/>
    <property type="match status" value="1"/>
</dbReference>
<comment type="subcellular location">
    <subcellularLocation>
        <location evidence="2">Membrane</location>
    </subcellularLocation>
</comment>
<gene>
    <name evidence="10" type="ORF">IO99_09540</name>
</gene>
<evidence type="ECO:0000256" key="6">
    <source>
        <dbReference type="ARBA" id="ARBA00022777"/>
    </source>
</evidence>
<dbReference type="GO" id="GO:0016036">
    <property type="term" value="P:cellular response to phosphate starvation"/>
    <property type="evidence" value="ECO:0007669"/>
    <property type="project" value="TreeGrafter"/>
</dbReference>